<dbReference type="Pfam" id="PF01555">
    <property type="entry name" value="N6_N4_Mtase"/>
    <property type="match status" value="1"/>
</dbReference>
<dbReference type="GO" id="GO:0008170">
    <property type="term" value="F:N-methyltransferase activity"/>
    <property type="evidence" value="ECO:0007669"/>
    <property type="project" value="InterPro"/>
</dbReference>
<dbReference type="GO" id="GO:0003677">
    <property type="term" value="F:DNA binding"/>
    <property type="evidence" value="ECO:0007669"/>
    <property type="project" value="InterPro"/>
</dbReference>
<proteinExistence type="predicted"/>
<reference evidence="4 5" key="1">
    <citation type="submission" date="2016-10" db="EMBL/GenBank/DDBJ databases">
        <authorList>
            <person name="Varghese N."/>
            <person name="Submissions S."/>
        </authorList>
    </citation>
    <scope>NUCLEOTIDE SEQUENCE [LARGE SCALE GENOMIC DNA]</scope>
    <source>
        <strain evidence="4 5">DSM 20586</strain>
    </source>
</reference>
<dbReference type="AlphaFoldDB" id="A0AB38A6G5"/>
<dbReference type="GO" id="GO:0032259">
    <property type="term" value="P:methylation"/>
    <property type="evidence" value="ECO:0007669"/>
    <property type="project" value="UniProtKB-KW"/>
</dbReference>
<evidence type="ECO:0000256" key="2">
    <source>
        <dbReference type="ARBA" id="ARBA00022679"/>
    </source>
</evidence>
<evidence type="ECO:0000259" key="3">
    <source>
        <dbReference type="Pfam" id="PF01555"/>
    </source>
</evidence>
<sequence length="338" mass="38145">MSSESANALLEKGYFKVNIKNNKYSFSYLLSGVISDIDNGKIVVEGRDQQGCIIAHYPEGREITPSTQWNNPSHDASQYGSVLLRKFIDDKFTFPKSLYAVKDCLNYFVQENKSAIILDFFAGSGTTLHAVNLLNAEDGGHRRCIMVTNNEVSDEEAKKLKKDGFKPGDPEWERLGIAHYVTWPRTVCSIKGEDINGNPLKGTYLDSERAMADGFKANAAFFKLGFLDKNAVALGRQFKELLPVLWMKTGCVGLCPKIEEESLPSMLILPENAFAVLIDEHAFPEFMTKVNDEDRIKQVFIVTDSTSGYREMISHLSIKKSYQLYRDYLDNFRINTGR</sequence>
<dbReference type="EMBL" id="FNSH01000001">
    <property type="protein sequence ID" value="SEB66835.1"/>
    <property type="molecule type" value="Genomic_DNA"/>
</dbReference>
<feature type="domain" description="DNA methylase N-4/N-6" evidence="3">
    <location>
        <begin position="64"/>
        <end position="137"/>
    </location>
</feature>
<comment type="caution">
    <text evidence="4">The sequence shown here is derived from an EMBL/GenBank/DDBJ whole genome shotgun (WGS) entry which is preliminary data.</text>
</comment>
<evidence type="ECO:0000313" key="5">
    <source>
        <dbReference type="Proteomes" id="UP000183687"/>
    </source>
</evidence>
<dbReference type="InterPro" id="IPR029063">
    <property type="entry name" value="SAM-dependent_MTases_sf"/>
</dbReference>
<accession>A0AB38A6G5</accession>
<dbReference type="SUPFAM" id="SSF53335">
    <property type="entry name" value="S-adenosyl-L-methionine-dependent methyltransferases"/>
    <property type="match status" value="1"/>
</dbReference>
<dbReference type="Proteomes" id="UP000183687">
    <property type="component" value="Unassembled WGS sequence"/>
</dbReference>
<protein>
    <submittedName>
        <fullName evidence="4">DNA methylase</fullName>
    </submittedName>
</protein>
<organism evidence="4 5">
    <name type="scientific">Atopobium minutum</name>
    <dbReference type="NCBI Taxonomy" id="1381"/>
    <lineage>
        <taxon>Bacteria</taxon>
        <taxon>Bacillati</taxon>
        <taxon>Actinomycetota</taxon>
        <taxon>Coriobacteriia</taxon>
        <taxon>Coriobacteriales</taxon>
        <taxon>Atopobiaceae</taxon>
        <taxon>Atopobium</taxon>
    </lineage>
</organism>
<name>A0AB38A6G5_9ACTN</name>
<keyword evidence="2" id="KW-0808">Transferase</keyword>
<dbReference type="Gene3D" id="3.40.50.150">
    <property type="entry name" value="Vaccinia Virus protein VP39"/>
    <property type="match status" value="1"/>
</dbReference>
<evidence type="ECO:0000313" key="4">
    <source>
        <dbReference type="EMBL" id="SEB66835.1"/>
    </source>
</evidence>
<gene>
    <name evidence="4" type="ORF">SAMN04489746_0840</name>
</gene>
<dbReference type="InterPro" id="IPR002941">
    <property type="entry name" value="DNA_methylase_N4/N6"/>
</dbReference>
<evidence type="ECO:0000256" key="1">
    <source>
        <dbReference type="ARBA" id="ARBA00022603"/>
    </source>
</evidence>
<keyword evidence="1 4" id="KW-0489">Methyltransferase</keyword>